<protein>
    <submittedName>
        <fullName evidence="2">Uncharacterized protein</fullName>
    </submittedName>
</protein>
<reference evidence="2" key="1">
    <citation type="submission" date="2017-07" db="EMBL/GenBank/DDBJ databases">
        <title>Taro Niue Genome Assembly and Annotation.</title>
        <authorList>
            <person name="Atibalentja N."/>
            <person name="Keating K."/>
            <person name="Fields C.J."/>
        </authorList>
    </citation>
    <scope>NUCLEOTIDE SEQUENCE</scope>
    <source>
        <strain evidence="2">Niue_2</strain>
        <tissue evidence="2">Leaf</tissue>
    </source>
</reference>
<gene>
    <name evidence="2" type="ORF">Taro_028490</name>
</gene>
<comment type="caution">
    <text evidence="2">The sequence shown here is derived from an EMBL/GenBank/DDBJ whole genome shotgun (WGS) entry which is preliminary data.</text>
</comment>
<dbReference type="AlphaFoldDB" id="A0A843VUC3"/>
<proteinExistence type="predicted"/>
<sequence length="211" mass="23474">MIGMWTWPGRLPCSRPPTLRRAGSGCGEERDRATVFHVQHVELTRLRATQAGLSSSRAAAETSQSDLDDRMARALRRVEEAETTLEERVAELRTATGQVSHWCEQADMAATSAGYNRLVNHVGIHGLRRLMEALNKDSLVQQKEYPTESSSKRLQVETATAEVARLRTQMEAVVSQVGELTLRTQGSPTEQAELARLRTETAAQHARIEEL</sequence>
<dbReference type="EMBL" id="NMUH01001839">
    <property type="protein sequence ID" value="MQL95823.1"/>
    <property type="molecule type" value="Genomic_DNA"/>
</dbReference>
<keyword evidence="3" id="KW-1185">Reference proteome</keyword>
<accession>A0A843VUC3</accession>
<feature type="coiled-coil region" evidence="1">
    <location>
        <begin position="64"/>
        <end position="95"/>
    </location>
</feature>
<evidence type="ECO:0000313" key="2">
    <source>
        <dbReference type="EMBL" id="MQL95823.1"/>
    </source>
</evidence>
<evidence type="ECO:0000256" key="1">
    <source>
        <dbReference type="SAM" id="Coils"/>
    </source>
</evidence>
<dbReference type="Proteomes" id="UP000652761">
    <property type="component" value="Unassembled WGS sequence"/>
</dbReference>
<organism evidence="2 3">
    <name type="scientific">Colocasia esculenta</name>
    <name type="common">Wild taro</name>
    <name type="synonym">Arum esculentum</name>
    <dbReference type="NCBI Taxonomy" id="4460"/>
    <lineage>
        <taxon>Eukaryota</taxon>
        <taxon>Viridiplantae</taxon>
        <taxon>Streptophyta</taxon>
        <taxon>Embryophyta</taxon>
        <taxon>Tracheophyta</taxon>
        <taxon>Spermatophyta</taxon>
        <taxon>Magnoliopsida</taxon>
        <taxon>Liliopsida</taxon>
        <taxon>Araceae</taxon>
        <taxon>Aroideae</taxon>
        <taxon>Colocasieae</taxon>
        <taxon>Colocasia</taxon>
    </lineage>
</organism>
<name>A0A843VUC3_COLES</name>
<evidence type="ECO:0000313" key="3">
    <source>
        <dbReference type="Proteomes" id="UP000652761"/>
    </source>
</evidence>
<keyword evidence="1" id="KW-0175">Coiled coil</keyword>